<dbReference type="OrthoDB" id="4360026at2759"/>
<protein>
    <submittedName>
        <fullName evidence="1">Uncharacterized protein</fullName>
    </submittedName>
</protein>
<proteinExistence type="predicted"/>
<sequence length="572" mass="65567">MAESTNSDSGDWHLFFGPSDNGQYDAGDCQAAIQGSRIPKTFDEEVHRLCTIRGIRHHYGFAQGLRGVSLDFTRALNARDIMSGIIPTMLPEEVPYCFWYPDIPKEETLRALLQQYPDLLYQVARACAVAGYLDLYKELDVLPEVHVAEEAGYAAIQRNSKGSQEIYNLIISQPIKFKIMDDYTCTVKTAGRQVAFLNGDTAVYSSLTVRSKYSSPRDLKKEAIPWTIYCTEPPYFNITEDWGIDDHDCEGPNSKALEDYFPLVYNPLPADLPFINKDKLIQVAAYNGEIDRYARLRRPQMLRHEWAMVVHGIYHNPIFAKWWSTQIPEHPQQRHEIKIRRAINARRIMSDDLTWLTIDTPGELLPELICYPKVAHWMTYEKLAHKRPDMFEDCLRASIVGNYTWTWDDLLCAAPELLKDKLFPCDFNAPEPENPKLWWLSKRAGYGLWREARASPNKHFQNDICAAVPDAAEKFRTPHSNSDWWGDYYVVSSLYSPTNRSPIVELHDPVQPGARDEGPYDGMSCSVGDLDIALFLGCAVSRETWKREPIDKGFWTASLEDTLDMLDMEQAK</sequence>
<name>A0A1L9TXH5_9EURO</name>
<dbReference type="Proteomes" id="UP000184356">
    <property type="component" value="Unassembled WGS sequence"/>
</dbReference>
<dbReference type="STRING" id="1036612.A0A1L9TXH5"/>
<dbReference type="RefSeq" id="XP_040707945.1">
    <property type="nucleotide sequence ID" value="XM_040840474.1"/>
</dbReference>
<dbReference type="GeneID" id="63756547"/>
<reference evidence="2" key="1">
    <citation type="journal article" date="2017" name="Genome Biol.">
        <title>Comparative genomics reveals high biological diversity and specific adaptations in the industrially and medically important fungal genus Aspergillus.</title>
        <authorList>
            <person name="de Vries R.P."/>
            <person name="Riley R."/>
            <person name="Wiebenga A."/>
            <person name="Aguilar-Osorio G."/>
            <person name="Amillis S."/>
            <person name="Uchima C.A."/>
            <person name="Anderluh G."/>
            <person name="Asadollahi M."/>
            <person name="Askin M."/>
            <person name="Barry K."/>
            <person name="Battaglia E."/>
            <person name="Bayram O."/>
            <person name="Benocci T."/>
            <person name="Braus-Stromeyer S.A."/>
            <person name="Caldana C."/>
            <person name="Canovas D."/>
            <person name="Cerqueira G.C."/>
            <person name="Chen F."/>
            <person name="Chen W."/>
            <person name="Choi C."/>
            <person name="Clum A."/>
            <person name="Dos Santos R.A."/>
            <person name="Damasio A.R."/>
            <person name="Diallinas G."/>
            <person name="Emri T."/>
            <person name="Fekete E."/>
            <person name="Flipphi M."/>
            <person name="Freyberg S."/>
            <person name="Gallo A."/>
            <person name="Gournas C."/>
            <person name="Habgood R."/>
            <person name="Hainaut M."/>
            <person name="Harispe M.L."/>
            <person name="Henrissat B."/>
            <person name="Hilden K.S."/>
            <person name="Hope R."/>
            <person name="Hossain A."/>
            <person name="Karabika E."/>
            <person name="Karaffa L."/>
            <person name="Karanyi Z."/>
            <person name="Krasevec N."/>
            <person name="Kuo A."/>
            <person name="Kusch H."/>
            <person name="LaButti K."/>
            <person name="Lagendijk E.L."/>
            <person name="Lapidus A."/>
            <person name="Levasseur A."/>
            <person name="Lindquist E."/>
            <person name="Lipzen A."/>
            <person name="Logrieco A.F."/>
            <person name="MacCabe A."/>
            <person name="Maekelae M.R."/>
            <person name="Malavazi I."/>
            <person name="Melin P."/>
            <person name="Meyer V."/>
            <person name="Mielnichuk N."/>
            <person name="Miskei M."/>
            <person name="Molnar A.P."/>
            <person name="Mule G."/>
            <person name="Ngan C.Y."/>
            <person name="Orejas M."/>
            <person name="Orosz E."/>
            <person name="Ouedraogo J.P."/>
            <person name="Overkamp K.M."/>
            <person name="Park H.-S."/>
            <person name="Perrone G."/>
            <person name="Piumi F."/>
            <person name="Punt P.J."/>
            <person name="Ram A.F."/>
            <person name="Ramon A."/>
            <person name="Rauscher S."/>
            <person name="Record E."/>
            <person name="Riano-Pachon D.M."/>
            <person name="Robert V."/>
            <person name="Roehrig J."/>
            <person name="Ruller R."/>
            <person name="Salamov A."/>
            <person name="Salih N.S."/>
            <person name="Samson R.A."/>
            <person name="Sandor E."/>
            <person name="Sanguinetti M."/>
            <person name="Schuetze T."/>
            <person name="Sepcic K."/>
            <person name="Shelest E."/>
            <person name="Sherlock G."/>
            <person name="Sophianopoulou V."/>
            <person name="Squina F.M."/>
            <person name="Sun H."/>
            <person name="Susca A."/>
            <person name="Todd R.B."/>
            <person name="Tsang A."/>
            <person name="Unkles S.E."/>
            <person name="van de Wiele N."/>
            <person name="van Rossen-Uffink D."/>
            <person name="Oliveira J.V."/>
            <person name="Vesth T.C."/>
            <person name="Visser J."/>
            <person name="Yu J.-H."/>
            <person name="Zhou M."/>
            <person name="Andersen M.R."/>
            <person name="Archer D.B."/>
            <person name="Baker S.E."/>
            <person name="Benoit I."/>
            <person name="Brakhage A.A."/>
            <person name="Braus G.H."/>
            <person name="Fischer R."/>
            <person name="Frisvad J.C."/>
            <person name="Goldman G.H."/>
            <person name="Houbraken J."/>
            <person name="Oakley B."/>
            <person name="Pocsi I."/>
            <person name="Scazzocchio C."/>
            <person name="Seiboth B."/>
            <person name="vanKuyk P.A."/>
            <person name="Wortman J."/>
            <person name="Dyer P.S."/>
            <person name="Grigoriev I.V."/>
        </authorList>
    </citation>
    <scope>NUCLEOTIDE SEQUENCE [LARGE SCALE GENOMIC DNA]</scope>
    <source>
        <strain evidence="2">CBS 593.65</strain>
    </source>
</reference>
<dbReference type="AlphaFoldDB" id="A0A1L9TXH5"/>
<dbReference type="VEuPathDB" id="FungiDB:ASPSYDRAFT_127515"/>
<dbReference type="EMBL" id="KV878582">
    <property type="protein sequence ID" value="OJJ64139.1"/>
    <property type="molecule type" value="Genomic_DNA"/>
</dbReference>
<evidence type="ECO:0000313" key="2">
    <source>
        <dbReference type="Proteomes" id="UP000184356"/>
    </source>
</evidence>
<keyword evidence="2" id="KW-1185">Reference proteome</keyword>
<evidence type="ECO:0000313" key="1">
    <source>
        <dbReference type="EMBL" id="OJJ64139.1"/>
    </source>
</evidence>
<accession>A0A1L9TXH5</accession>
<organism evidence="1 2">
    <name type="scientific">Aspergillus sydowii CBS 593.65</name>
    <dbReference type="NCBI Taxonomy" id="1036612"/>
    <lineage>
        <taxon>Eukaryota</taxon>
        <taxon>Fungi</taxon>
        <taxon>Dikarya</taxon>
        <taxon>Ascomycota</taxon>
        <taxon>Pezizomycotina</taxon>
        <taxon>Eurotiomycetes</taxon>
        <taxon>Eurotiomycetidae</taxon>
        <taxon>Eurotiales</taxon>
        <taxon>Aspergillaceae</taxon>
        <taxon>Aspergillus</taxon>
        <taxon>Aspergillus subgen. Nidulantes</taxon>
    </lineage>
</organism>
<gene>
    <name evidence="1" type="ORF">ASPSYDRAFT_127515</name>
</gene>